<comment type="subunit">
    <text evidence="2">Homodimer.</text>
</comment>
<sequence>MLLSSGCSYVLLGYSKRRSIFGETNKRINAAVRRCLDQPMGLKVMLCVGETLEEYEDGRMEEVIDEQIRRCLDGVDATPLLRDDWVVVPYEPVWAIGTGLSATPLCT</sequence>
<evidence type="ECO:0000256" key="2">
    <source>
        <dbReference type="ARBA" id="ARBA00011738"/>
    </source>
</evidence>
<dbReference type="EC" id="5.3.1.1" evidence="4"/>
<proteinExistence type="inferred from homology"/>
<evidence type="ECO:0000256" key="3">
    <source>
        <dbReference type="ARBA" id="ARBA00023235"/>
    </source>
</evidence>
<dbReference type="InterPro" id="IPR000652">
    <property type="entry name" value="Triosephosphate_isomerase"/>
</dbReference>
<comment type="catalytic activity">
    <reaction evidence="4">
        <text>D-glyceraldehyde 3-phosphate = dihydroxyacetone phosphate</text>
        <dbReference type="Rhea" id="RHEA:18585"/>
        <dbReference type="ChEBI" id="CHEBI:57642"/>
        <dbReference type="ChEBI" id="CHEBI:59776"/>
        <dbReference type="EC" id="5.3.1.1"/>
    </reaction>
</comment>
<dbReference type="GO" id="GO:0006094">
    <property type="term" value="P:gluconeogenesis"/>
    <property type="evidence" value="ECO:0007669"/>
    <property type="project" value="UniProtKB-KW"/>
</dbReference>
<name>A0ABD3NC70_9STRA</name>
<gene>
    <name evidence="5" type="ORF">ACHAW5_007948</name>
</gene>
<dbReference type="PROSITE" id="PS51440">
    <property type="entry name" value="TIM_2"/>
    <property type="match status" value="1"/>
</dbReference>
<protein>
    <recommendedName>
        <fullName evidence="4">Triosephosphate isomerase</fullName>
        <ecNumber evidence="4">5.3.1.1</ecNumber>
    </recommendedName>
</protein>
<dbReference type="PANTHER" id="PTHR21139">
    <property type="entry name" value="TRIOSEPHOSPHATE ISOMERASE"/>
    <property type="match status" value="1"/>
</dbReference>
<dbReference type="PANTHER" id="PTHR21139:SF42">
    <property type="entry name" value="TRIOSEPHOSPHATE ISOMERASE"/>
    <property type="match status" value="1"/>
</dbReference>
<keyword evidence="6" id="KW-1185">Reference proteome</keyword>
<keyword evidence="3 4" id="KW-0413">Isomerase</keyword>
<comment type="pathway">
    <text evidence="4">Carbohydrate biosynthesis; gluconeogenesis.</text>
</comment>
<evidence type="ECO:0000313" key="6">
    <source>
        <dbReference type="Proteomes" id="UP001530315"/>
    </source>
</evidence>
<keyword evidence="4" id="KW-0324">Glycolysis</keyword>
<dbReference type="AlphaFoldDB" id="A0ABD3NC70"/>
<keyword evidence="4" id="KW-0312">Gluconeogenesis</keyword>
<dbReference type="Gene3D" id="3.20.20.70">
    <property type="entry name" value="Aldolase class I"/>
    <property type="match status" value="1"/>
</dbReference>
<dbReference type="GO" id="GO:0004807">
    <property type="term" value="F:triose-phosphate isomerase activity"/>
    <property type="evidence" value="ECO:0007669"/>
    <property type="project" value="UniProtKB-EC"/>
</dbReference>
<dbReference type="InterPro" id="IPR035990">
    <property type="entry name" value="TIM_sf"/>
</dbReference>
<dbReference type="SUPFAM" id="SSF51351">
    <property type="entry name" value="Triosephosphate isomerase (TIM)"/>
    <property type="match status" value="1"/>
</dbReference>
<dbReference type="CDD" id="cd00311">
    <property type="entry name" value="TIM"/>
    <property type="match status" value="1"/>
</dbReference>
<evidence type="ECO:0000256" key="4">
    <source>
        <dbReference type="RuleBase" id="RU363013"/>
    </source>
</evidence>
<dbReference type="Proteomes" id="UP001530315">
    <property type="component" value="Unassembled WGS sequence"/>
</dbReference>
<evidence type="ECO:0000313" key="5">
    <source>
        <dbReference type="EMBL" id="KAL3773658.1"/>
    </source>
</evidence>
<reference evidence="5 6" key="1">
    <citation type="submission" date="2024-10" db="EMBL/GenBank/DDBJ databases">
        <title>Updated reference genomes for cyclostephanoid diatoms.</title>
        <authorList>
            <person name="Roberts W.R."/>
            <person name="Alverson A.J."/>
        </authorList>
    </citation>
    <scope>NUCLEOTIDE SEQUENCE [LARGE SCALE GENOMIC DNA]</scope>
    <source>
        <strain evidence="5 6">AJA276-08</strain>
    </source>
</reference>
<dbReference type="InterPro" id="IPR013785">
    <property type="entry name" value="Aldolase_TIM"/>
</dbReference>
<organism evidence="5 6">
    <name type="scientific">Stephanodiscus triporus</name>
    <dbReference type="NCBI Taxonomy" id="2934178"/>
    <lineage>
        <taxon>Eukaryota</taxon>
        <taxon>Sar</taxon>
        <taxon>Stramenopiles</taxon>
        <taxon>Ochrophyta</taxon>
        <taxon>Bacillariophyta</taxon>
        <taxon>Coscinodiscophyceae</taxon>
        <taxon>Thalassiosirophycidae</taxon>
        <taxon>Stephanodiscales</taxon>
        <taxon>Stephanodiscaceae</taxon>
        <taxon>Stephanodiscus</taxon>
    </lineage>
</organism>
<dbReference type="Pfam" id="PF00121">
    <property type="entry name" value="TIM"/>
    <property type="match status" value="1"/>
</dbReference>
<evidence type="ECO:0000256" key="1">
    <source>
        <dbReference type="ARBA" id="ARBA00007422"/>
    </source>
</evidence>
<comment type="similarity">
    <text evidence="1 4">Belongs to the triosephosphate isomerase family.</text>
</comment>
<accession>A0ABD3NC70</accession>
<comment type="pathway">
    <text evidence="4">Carbohydrate degradation; glycolysis; D-glyceraldehyde 3-phosphate from glycerone phosphate: step 1/1.</text>
</comment>
<dbReference type="GO" id="GO:0006096">
    <property type="term" value="P:glycolytic process"/>
    <property type="evidence" value="ECO:0007669"/>
    <property type="project" value="UniProtKB-KW"/>
</dbReference>
<comment type="caution">
    <text evidence="5">The sequence shown here is derived from an EMBL/GenBank/DDBJ whole genome shotgun (WGS) entry which is preliminary data.</text>
</comment>
<dbReference type="EMBL" id="JALLAZ020001515">
    <property type="protein sequence ID" value="KAL3773658.1"/>
    <property type="molecule type" value="Genomic_DNA"/>
</dbReference>